<accession>A0A9W8ZDA8</accession>
<name>A0A9W8ZDA8_9PLEO</name>
<dbReference type="EMBL" id="JAPEVA010000044">
    <property type="protein sequence ID" value="KAJ4404305.1"/>
    <property type="molecule type" value="Genomic_DNA"/>
</dbReference>
<dbReference type="AlphaFoldDB" id="A0A9W8ZDA8"/>
<sequence length="123" mass="13852">MPSLGNAMAFADSKICSLPTAPTAETTSHALNFSCDYKIIHAHDPDITDLTEYDSYGASEVSVTLKDLKEEHETASYRFTVKLERVKKNFSALDITLKTFLLNFYHQAYHPILRCLALLSHQL</sequence>
<evidence type="ECO:0000313" key="2">
    <source>
        <dbReference type="Proteomes" id="UP001140510"/>
    </source>
</evidence>
<keyword evidence="2" id="KW-1185">Reference proteome</keyword>
<gene>
    <name evidence="1" type="ORF">N0V91_005999</name>
</gene>
<dbReference type="Proteomes" id="UP001140510">
    <property type="component" value="Unassembled WGS sequence"/>
</dbReference>
<evidence type="ECO:0000313" key="1">
    <source>
        <dbReference type="EMBL" id="KAJ4404305.1"/>
    </source>
</evidence>
<organism evidence="1 2">
    <name type="scientific">Didymella pomorum</name>
    <dbReference type="NCBI Taxonomy" id="749634"/>
    <lineage>
        <taxon>Eukaryota</taxon>
        <taxon>Fungi</taxon>
        <taxon>Dikarya</taxon>
        <taxon>Ascomycota</taxon>
        <taxon>Pezizomycotina</taxon>
        <taxon>Dothideomycetes</taxon>
        <taxon>Pleosporomycetidae</taxon>
        <taxon>Pleosporales</taxon>
        <taxon>Pleosporineae</taxon>
        <taxon>Didymellaceae</taxon>
        <taxon>Didymella</taxon>
    </lineage>
</organism>
<protein>
    <submittedName>
        <fullName evidence="1">Uncharacterized protein</fullName>
    </submittedName>
</protein>
<proteinExistence type="predicted"/>
<comment type="caution">
    <text evidence="1">The sequence shown here is derived from an EMBL/GenBank/DDBJ whole genome shotgun (WGS) entry which is preliminary data.</text>
</comment>
<reference evidence="1" key="1">
    <citation type="submission" date="2022-10" db="EMBL/GenBank/DDBJ databases">
        <title>Tapping the CABI collections for fungal endophytes: first genome assemblies for Collariella, Neodidymelliopsis, Ascochyta clinopodiicola, Didymella pomorum, Didymosphaeria variabile, Neocosmospora piperis and Neocucurbitaria cava.</title>
        <authorList>
            <person name="Hill R."/>
        </authorList>
    </citation>
    <scope>NUCLEOTIDE SEQUENCE</scope>
    <source>
        <strain evidence="1">IMI 355091</strain>
    </source>
</reference>